<keyword evidence="9 11" id="KW-0472">Membrane</keyword>
<evidence type="ECO:0000256" key="9">
    <source>
        <dbReference type="ARBA" id="ARBA00023136"/>
    </source>
</evidence>
<keyword evidence="5" id="KW-0053">Apoptosis</keyword>
<proteinExistence type="inferred from homology"/>
<evidence type="ECO:0000256" key="6">
    <source>
        <dbReference type="ARBA" id="ARBA00022787"/>
    </source>
</evidence>
<evidence type="ECO:0000256" key="2">
    <source>
        <dbReference type="ARBA" id="ARBA00004572"/>
    </source>
</evidence>
<dbReference type="EMBL" id="BTRK01000001">
    <property type="protein sequence ID" value="GMR31594.1"/>
    <property type="molecule type" value="Genomic_DNA"/>
</dbReference>
<dbReference type="Proteomes" id="UP001328107">
    <property type="component" value="Unassembled WGS sequence"/>
</dbReference>
<dbReference type="SUPFAM" id="SSF48452">
    <property type="entry name" value="TPR-like"/>
    <property type="match status" value="1"/>
</dbReference>
<dbReference type="Gene3D" id="1.25.40.10">
    <property type="entry name" value="Tetratricopeptide repeat domain"/>
    <property type="match status" value="1"/>
</dbReference>
<gene>
    <name evidence="12" type="ORF">PMAYCL1PPCAC_01789</name>
</gene>
<keyword evidence="8" id="KW-0496">Mitochondrion</keyword>
<protein>
    <recommendedName>
        <fullName evidence="14">Mitochondrial fission 1 protein</fullName>
    </recommendedName>
</protein>
<dbReference type="InterPro" id="IPR028058">
    <property type="entry name" value="Fis1_TPR_N"/>
</dbReference>
<comment type="subcellular location">
    <subcellularLocation>
        <location evidence="2">Mitochondrion outer membrane</location>
        <topology evidence="2">Single-pass membrane protein</topology>
    </subcellularLocation>
    <subcellularLocation>
        <location evidence="1">Peroxisome membrane</location>
        <topology evidence="1">Single-pass membrane protein</topology>
    </subcellularLocation>
</comment>
<evidence type="ECO:0000256" key="1">
    <source>
        <dbReference type="ARBA" id="ARBA00004549"/>
    </source>
</evidence>
<accession>A0AAN5C7A9</accession>
<feature type="non-terminal residue" evidence="12">
    <location>
        <position position="1"/>
    </location>
</feature>
<evidence type="ECO:0008006" key="14">
    <source>
        <dbReference type="Google" id="ProtNLM"/>
    </source>
</evidence>
<dbReference type="InterPro" id="IPR016543">
    <property type="entry name" value="Fis1"/>
</dbReference>
<keyword evidence="7 11" id="KW-1133">Transmembrane helix</keyword>
<name>A0AAN5C7A9_9BILA</name>
<keyword evidence="10" id="KW-0576">Peroxisome</keyword>
<dbReference type="GO" id="GO:0000422">
    <property type="term" value="P:autophagy of mitochondrion"/>
    <property type="evidence" value="ECO:0007669"/>
    <property type="project" value="TreeGrafter"/>
</dbReference>
<comment type="caution">
    <text evidence="12">The sequence shown here is derived from an EMBL/GenBank/DDBJ whole genome shotgun (WGS) entry which is preliminary data.</text>
</comment>
<evidence type="ECO:0000313" key="12">
    <source>
        <dbReference type="EMBL" id="GMR31594.1"/>
    </source>
</evidence>
<organism evidence="12 13">
    <name type="scientific">Pristionchus mayeri</name>
    <dbReference type="NCBI Taxonomy" id="1317129"/>
    <lineage>
        <taxon>Eukaryota</taxon>
        <taxon>Metazoa</taxon>
        <taxon>Ecdysozoa</taxon>
        <taxon>Nematoda</taxon>
        <taxon>Chromadorea</taxon>
        <taxon>Rhabditida</taxon>
        <taxon>Rhabditina</taxon>
        <taxon>Diplogasteromorpha</taxon>
        <taxon>Diplogasteroidea</taxon>
        <taxon>Neodiplogasteridae</taxon>
        <taxon>Pristionchus</taxon>
    </lineage>
</organism>
<evidence type="ECO:0000313" key="13">
    <source>
        <dbReference type="Proteomes" id="UP001328107"/>
    </source>
</evidence>
<dbReference type="Pfam" id="PF14853">
    <property type="entry name" value="Fis1_TPR_C"/>
    <property type="match status" value="1"/>
</dbReference>
<dbReference type="InterPro" id="IPR028061">
    <property type="entry name" value="Fis1_TPR_C"/>
</dbReference>
<dbReference type="FunFam" id="1.25.40.10:FF:000147">
    <property type="entry name" value="Mitochondrial fission 1 protein"/>
    <property type="match status" value="1"/>
</dbReference>
<dbReference type="GO" id="GO:0005778">
    <property type="term" value="C:peroxisomal membrane"/>
    <property type="evidence" value="ECO:0007669"/>
    <property type="project" value="UniProtKB-SubCell"/>
</dbReference>
<dbReference type="GO" id="GO:0043653">
    <property type="term" value="P:mitochondrial fragmentation involved in apoptotic process"/>
    <property type="evidence" value="ECO:0007669"/>
    <property type="project" value="TreeGrafter"/>
</dbReference>
<evidence type="ECO:0000256" key="10">
    <source>
        <dbReference type="ARBA" id="ARBA00023140"/>
    </source>
</evidence>
<reference evidence="13" key="1">
    <citation type="submission" date="2022-10" db="EMBL/GenBank/DDBJ databases">
        <title>Genome assembly of Pristionchus species.</title>
        <authorList>
            <person name="Yoshida K."/>
            <person name="Sommer R.J."/>
        </authorList>
    </citation>
    <scope>NUCLEOTIDE SEQUENCE [LARGE SCALE GENOMIC DNA]</scope>
    <source>
        <strain evidence="13">RS5460</strain>
    </source>
</reference>
<evidence type="ECO:0000256" key="11">
    <source>
        <dbReference type="SAM" id="Phobius"/>
    </source>
</evidence>
<evidence type="ECO:0000256" key="3">
    <source>
        <dbReference type="ARBA" id="ARBA00008937"/>
    </source>
</evidence>
<comment type="similarity">
    <text evidence="3">Belongs to the FIS1 family.</text>
</comment>
<dbReference type="Pfam" id="PF14852">
    <property type="entry name" value="Fis1_TPR_N"/>
    <property type="match status" value="1"/>
</dbReference>
<dbReference type="CDD" id="cd12212">
    <property type="entry name" value="Fis1"/>
    <property type="match status" value="1"/>
</dbReference>
<dbReference type="PIRSF" id="PIRSF008835">
    <property type="entry name" value="TPR_repeat_11_Fis1"/>
    <property type="match status" value="1"/>
</dbReference>
<dbReference type="GO" id="GO:0005741">
    <property type="term" value="C:mitochondrial outer membrane"/>
    <property type="evidence" value="ECO:0007669"/>
    <property type="project" value="UniProtKB-SubCell"/>
</dbReference>
<keyword evidence="13" id="KW-1185">Reference proteome</keyword>
<evidence type="ECO:0000256" key="5">
    <source>
        <dbReference type="ARBA" id="ARBA00022703"/>
    </source>
</evidence>
<evidence type="ECO:0000256" key="7">
    <source>
        <dbReference type="ARBA" id="ARBA00022989"/>
    </source>
</evidence>
<dbReference type="GO" id="GO:0016559">
    <property type="term" value="P:peroxisome fission"/>
    <property type="evidence" value="ECO:0007669"/>
    <property type="project" value="TreeGrafter"/>
</dbReference>
<evidence type="ECO:0000256" key="4">
    <source>
        <dbReference type="ARBA" id="ARBA00022692"/>
    </source>
</evidence>
<keyword evidence="6" id="KW-1000">Mitochondrion outer membrane</keyword>
<dbReference type="GO" id="GO:0000266">
    <property type="term" value="P:mitochondrial fission"/>
    <property type="evidence" value="ECO:0007669"/>
    <property type="project" value="InterPro"/>
</dbReference>
<sequence>RVSAVPVSFILFRGNQQMMMDCSNVLDERIDPYELERLRDQYETQVRRGQPSHLAKFSFAHGLIKSTKNDVYQGIAILEQLLRENGQDISMRDYVYYLAVGHARIKDYDRALAYIETLLHAEATNRQALNLKELIEKKMRNDGLLGAAILGGGAALAVGSLVALLFAGRKLFRKEEEEPRDRT</sequence>
<dbReference type="AlphaFoldDB" id="A0AAN5C7A9"/>
<dbReference type="PANTHER" id="PTHR13247:SF0">
    <property type="entry name" value="MITOCHONDRIAL FISSION 1 PROTEIN"/>
    <property type="match status" value="1"/>
</dbReference>
<evidence type="ECO:0000256" key="8">
    <source>
        <dbReference type="ARBA" id="ARBA00023128"/>
    </source>
</evidence>
<keyword evidence="4 11" id="KW-0812">Transmembrane</keyword>
<dbReference type="PANTHER" id="PTHR13247">
    <property type="entry name" value="TETRATRICOPEPTIDE REPEAT PROTEIN 11 TPR REPEAT PROTEIN 11"/>
    <property type="match status" value="1"/>
</dbReference>
<dbReference type="InterPro" id="IPR033745">
    <property type="entry name" value="Fis1_cytosol"/>
</dbReference>
<dbReference type="InterPro" id="IPR011990">
    <property type="entry name" value="TPR-like_helical_dom_sf"/>
</dbReference>
<feature type="transmembrane region" description="Helical" evidence="11">
    <location>
        <begin position="144"/>
        <end position="167"/>
    </location>
</feature>